<comment type="caution">
    <text evidence="1">The sequence shown here is derived from an EMBL/GenBank/DDBJ whole genome shotgun (WGS) entry which is preliminary data.</text>
</comment>
<name>A0ABQ4Y504_9ASTR</name>
<dbReference type="Proteomes" id="UP001151760">
    <property type="component" value="Unassembled WGS sequence"/>
</dbReference>
<dbReference type="EMBL" id="BQNB010010056">
    <property type="protein sequence ID" value="GJS72115.1"/>
    <property type="molecule type" value="Genomic_DNA"/>
</dbReference>
<proteinExistence type="predicted"/>
<reference evidence="1" key="1">
    <citation type="journal article" date="2022" name="Int. J. Mol. Sci.">
        <title>Draft Genome of Tanacetum Coccineum: Genomic Comparison of Closely Related Tanacetum-Family Plants.</title>
        <authorList>
            <person name="Yamashiro T."/>
            <person name="Shiraishi A."/>
            <person name="Nakayama K."/>
            <person name="Satake H."/>
        </authorList>
    </citation>
    <scope>NUCLEOTIDE SEQUENCE</scope>
</reference>
<reference evidence="1" key="2">
    <citation type="submission" date="2022-01" db="EMBL/GenBank/DDBJ databases">
        <authorList>
            <person name="Yamashiro T."/>
            <person name="Shiraishi A."/>
            <person name="Satake H."/>
            <person name="Nakayama K."/>
        </authorList>
    </citation>
    <scope>NUCLEOTIDE SEQUENCE</scope>
</reference>
<evidence type="ECO:0000313" key="2">
    <source>
        <dbReference type="Proteomes" id="UP001151760"/>
    </source>
</evidence>
<accession>A0ABQ4Y504</accession>
<keyword evidence="2" id="KW-1185">Reference proteome</keyword>
<organism evidence="1 2">
    <name type="scientific">Tanacetum coccineum</name>
    <dbReference type="NCBI Taxonomy" id="301880"/>
    <lineage>
        <taxon>Eukaryota</taxon>
        <taxon>Viridiplantae</taxon>
        <taxon>Streptophyta</taxon>
        <taxon>Embryophyta</taxon>
        <taxon>Tracheophyta</taxon>
        <taxon>Spermatophyta</taxon>
        <taxon>Magnoliopsida</taxon>
        <taxon>eudicotyledons</taxon>
        <taxon>Gunneridae</taxon>
        <taxon>Pentapetalae</taxon>
        <taxon>asterids</taxon>
        <taxon>campanulids</taxon>
        <taxon>Asterales</taxon>
        <taxon>Asteraceae</taxon>
        <taxon>Asteroideae</taxon>
        <taxon>Anthemideae</taxon>
        <taxon>Anthemidinae</taxon>
        <taxon>Tanacetum</taxon>
    </lineage>
</organism>
<evidence type="ECO:0000313" key="1">
    <source>
        <dbReference type="EMBL" id="GJS72115.1"/>
    </source>
</evidence>
<protein>
    <submittedName>
        <fullName evidence="1">Uncharacterized protein</fullName>
    </submittedName>
</protein>
<sequence length="191" mass="21865">MDSIKLKFLAPGRYAIDVEPIPPCNRNNREVHLDYLKHLKESVKTLREIVEEAKVDRPLDTSLASACLYTKHSQELLEYVIGTCPKDFNKRDEKHATTPLTRKKQVCEIVAFCLLEDLTAFCLKISLRFASRPHCVLLQDIHCVLLEDLTAFCLKTSLRFASRPHCVLLQVITAFCFNITAFCSRPPLRFA</sequence>
<gene>
    <name evidence="1" type="ORF">Tco_0704956</name>
</gene>